<dbReference type="PANTHER" id="PTHR31605:SF0">
    <property type="entry name" value="GLYCEROL-3-PHOSPHATE O-ACYLTRANSFERASE 1"/>
    <property type="match status" value="1"/>
</dbReference>
<keyword evidence="4" id="KW-1185">Reference proteome</keyword>
<proteinExistence type="predicted"/>
<name>A0A9P5SY73_9FUNG</name>
<evidence type="ECO:0000313" key="3">
    <source>
        <dbReference type="EMBL" id="KAF9338193.1"/>
    </source>
</evidence>
<gene>
    <name evidence="3" type="ORF">BG006_008684</name>
</gene>
<dbReference type="Proteomes" id="UP000696485">
    <property type="component" value="Unassembled WGS sequence"/>
</dbReference>
<evidence type="ECO:0000256" key="1">
    <source>
        <dbReference type="SAM" id="MobiDB-lite"/>
    </source>
</evidence>
<dbReference type="GO" id="GO:0016287">
    <property type="term" value="F:glycerone-phosphate O-acyltransferase activity"/>
    <property type="evidence" value="ECO:0007669"/>
    <property type="project" value="TreeGrafter"/>
</dbReference>
<dbReference type="GO" id="GO:0008654">
    <property type="term" value="P:phospholipid biosynthetic process"/>
    <property type="evidence" value="ECO:0007669"/>
    <property type="project" value="TreeGrafter"/>
</dbReference>
<feature type="compositionally biased region" description="Low complexity" evidence="1">
    <location>
        <begin position="338"/>
        <end position="350"/>
    </location>
</feature>
<accession>A0A9P5SY73</accession>
<dbReference type="SUPFAM" id="SSF69593">
    <property type="entry name" value="Glycerol-3-phosphate (1)-acyltransferase"/>
    <property type="match status" value="1"/>
</dbReference>
<keyword evidence="2" id="KW-0472">Membrane</keyword>
<dbReference type="AlphaFoldDB" id="A0A9P5SY73"/>
<feature type="transmembrane region" description="Helical" evidence="2">
    <location>
        <begin position="654"/>
        <end position="676"/>
    </location>
</feature>
<keyword evidence="2" id="KW-1133">Transmembrane helix</keyword>
<dbReference type="EMBL" id="JAAAUY010000006">
    <property type="protein sequence ID" value="KAF9338193.1"/>
    <property type="molecule type" value="Genomic_DNA"/>
</dbReference>
<sequence>MVHRKIPGLYSFVKLLCRTLFHIFFRDYDAFHTQFIPQDEPLLVISNHGNYLLDGLALLATFPGQISFLMAQPNFKTAIGGIARKIGAIPVLRPQDAEKYDGTSMVTIAHDGTSIVGHGIGWQLKAGDTVYIECGSFQDESKDPRVSQCYAVVQTIVSDNEVAFKTPGLKWIPATLTSERDINYIKSRKIVRHGSLKIRVERGNTWVGINEALNEQNRQNGPQQVAGSATGTIGKFVQKIFTKSPDGGPDLTSRLENGAYTGADIPGSVTAPDNFHTETTPLLKRARSNLSQPMHATPRQSLLRGDLNARMSSFSTTHSASAIGDAEDEEELVSHHNYTNTVNSPTSNTPLAPSSSVPESTVAVPPHARFPARSCPFQYSNPIDHSMIYESVWNNFEDKRTVAVFPEGVSSDDYHLLDFKYGCTIMVLGYLAQHPSKNLKIIPCGLNFFNRHRFRSRFYADYGPPMEVPDRLVAMYREGGEAKKQACTELLQMIHSAVEHLTLNAPNYDELRLYKATRRLFSTGMKLSVPQKLELTRRIAKGYANLNAVTTLSMAALKRDINAYDKHLSNSGVRDSQLTANPSILAALLFTLPALLCLPLLFLLSLPGTFLFGPAALLATWAAKKKGAQAMLAFQSYLPVTRWPGRDVIATWKIVVSLALMPVCFILYATLLTVGVQHLHALNEYYGVVWTSGRLATFWILNTFVALPTIAYGTVWIWEWQIDLKQQIYVWWWKLCGGNAEMKRWRQELVSRMPELIERMGGRSAFDVSMHY</sequence>
<comment type="caution">
    <text evidence="3">The sequence shown here is derived from an EMBL/GenBank/DDBJ whole genome shotgun (WGS) entry which is preliminary data.</text>
</comment>
<feature type="region of interest" description="Disordered" evidence="1">
    <location>
        <begin position="338"/>
        <end position="362"/>
    </location>
</feature>
<keyword evidence="2" id="KW-0812">Transmembrane</keyword>
<evidence type="ECO:0008006" key="5">
    <source>
        <dbReference type="Google" id="ProtNLM"/>
    </source>
</evidence>
<dbReference type="InterPro" id="IPR052744">
    <property type="entry name" value="GPAT/DAPAT"/>
</dbReference>
<protein>
    <recommendedName>
        <fullName evidence="5">Phospholipid/glycerol acyltransferase domain-containing protein</fullName>
    </recommendedName>
</protein>
<organism evidence="3 4">
    <name type="scientific">Podila minutissima</name>
    <dbReference type="NCBI Taxonomy" id="64525"/>
    <lineage>
        <taxon>Eukaryota</taxon>
        <taxon>Fungi</taxon>
        <taxon>Fungi incertae sedis</taxon>
        <taxon>Mucoromycota</taxon>
        <taxon>Mortierellomycotina</taxon>
        <taxon>Mortierellomycetes</taxon>
        <taxon>Mortierellales</taxon>
        <taxon>Mortierellaceae</taxon>
        <taxon>Podila</taxon>
    </lineage>
</organism>
<evidence type="ECO:0000256" key="2">
    <source>
        <dbReference type="SAM" id="Phobius"/>
    </source>
</evidence>
<dbReference type="GO" id="GO:0004366">
    <property type="term" value="F:glycerol-3-phosphate O-acyltransferase activity"/>
    <property type="evidence" value="ECO:0007669"/>
    <property type="project" value="TreeGrafter"/>
</dbReference>
<reference evidence="3" key="1">
    <citation type="journal article" date="2020" name="Fungal Divers.">
        <title>Resolving the Mortierellaceae phylogeny through synthesis of multi-gene phylogenetics and phylogenomics.</title>
        <authorList>
            <person name="Vandepol N."/>
            <person name="Liber J."/>
            <person name="Desiro A."/>
            <person name="Na H."/>
            <person name="Kennedy M."/>
            <person name="Barry K."/>
            <person name="Grigoriev I.V."/>
            <person name="Miller A.N."/>
            <person name="O'Donnell K."/>
            <person name="Stajich J.E."/>
            <person name="Bonito G."/>
        </authorList>
    </citation>
    <scope>NUCLEOTIDE SEQUENCE</scope>
    <source>
        <strain evidence="3">NVP1</strain>
    </source>
</reference>
<feature type="transmembrane region" description="Helical" evidence="2">
    <location>
        <begin position="696"/>
        <end position="718"/>
    </location>
</feature>
<evidence type="ECO:0000313" key="4">
    <source>
        <dbReference type="Proteomes" id="UP000696485"/>
    </source>
</evidence>
<dbReference type="PANTHER" id="PTHR31605">
    <property type="entry name" value="GLYCEROL-3-PHOSPHATE O-ACYLTRANSFERASE 1"/>
    <property type="match status" value="1"/>
</dbReference>